<comment type="caution">
    <text evidence="1">The sequence shown here is derived from an EMBL/GenBank/DDBJ whole genome shotgun (WGS) entry which is preliminary data.</text>
</comment>
<organism evidence="1 2">
    <name type="scientific">Dreissena polymorpha</name>
    <name type="common">Zebra mussel</name>
    <name type="synonym">Mytilus polymorpha</name>
    <dbReference type="NCBI Taxonomy" id="45954"/>
    <lineage>
        <taxon>Eukaryota</taxon>
        <taxon>Metazoa</taxon>
        <taxon>Spiralia</taxon>
        <taxon>Lophotrochozoa</taxon>
        <taxon>Mollusca</taxon>
        <taxon>Bivalvia</taxon>
        <taxon>Autobranchia</taxon>
        <taxon>Heteroconchia</taxon>
        <taxon>Euheterodonta</taxon>
        <taxon>Imparidentia</taxon>
        <taxon>Neoheterodontei</taxon>
        <taxon>Myida</taxon>
        <taxon>Dreissenoidea</taxon>
        <taxon>Dreissenidae</taxon>
        <taxon>Dreissena</taxon>
    </lineage>
</organism>
<name>A0A9D4QYE1_DREPO</name>
<evidence type="ECO:0000313" key="1">
    <source>
        <dbReference type="EMBL" id="KAH3846690.1"/>
    </source>
</evidence>
<accession>A0A9D4QYE1</accession>
<dbReference type="Proteomes" id="UP000828390">
    <property type="component" value="Unassembled WGS sequence"/>
</dbReference>
<gene>
    <name evidence="1" type="ORF">DPMN_088992</name>
</gene>
<evidence type="ECO:0000313" key="2">
    <source>
        <dbReference type="Proteomes" id="UP000828390"/>
    </source>
</evidence>
<reference evidence="1" key="1">
    <citation type="journal article" date="2019" name="bioRxiv">
        <title>The Genome of the Zebra Mussel, Dreissena polymorpha: A Resource for Invasive Species Research.</title>
        <authorList>
            <person name="McCartney M.A."/>
            <person name="Auch B."/>
            <person name="Kono T."/>
            <person name="Mallez S."/>
            <person name="Zhang Y."/>
            <person name="Obille A."/>
            <person name="Becker A."/>
            <person name="Abrahante J.E."/>
            <person name="Garbe J."/>
            <person name="Badalamenti J.P."/>
            <person name="Herman A."/>
            <person name="Mangelson H."/>
            <person name="Liachko I."/>
            <person name="Sullivan S."/>
            <person name="Sone E.D."/>
            <person name="Koren S."/>
            <person name="Silverstein K.A.T."/>
            <person name="Beckman K.B."/>
            <person name="Gohl D.M."/>
        </authorList>
    </citation>
    <scope>NUCLEOTIDE SEQUENCE</scope>
    <source>
        <strain evidence="1">Duluth1</strain>
        <tissue evidence="1">Whole animal</tissue>
    </source>
</reference>
<protein>
    <submittedName>
        <fullName evidence="1">Uncharacterized protein</fullName>
    </submittedName>
</protein>
<proteinExistence type="predicted"/>
<keyword evidence="2" id="KW-1185">Reference proteome</keyword>
<dbReference type="AlphaFoldDB" id="A0A9D4QYE1"/>
<dbReference type="EMBL" id="JAIWYP010000003">
    <property type="protein sequence ID" value="KAH3846690.1"/>
    <property type="molecule type" value="Genomic_DNA"/>
</dbReference>
<sequence>MFFNDAQQVVEVYMNIGLGCGFSSHVGQCPRTNYSQLRPSLLETLKPFHRQDFSFVLLPRNTA</sequence>
<reference evidence="1" key="2">
    <citation type="submission" date="2020-11" db="EMBL/GenBank/DDBJ databases">
        <authorList>
            <person name="McCartney M.A."/>
            <person name="Auch B."/>
            <person name="Kono T."/>
            <person name="Mallez S."/>
            <person name="Becker A."/>
            <person name="Gohl D.M."/>
            <person name="Silverstein K.A.T."/>
            <person name="Koren S."/>
            <person name="Bechman K.B."/>
            <person name="Herman A."/>
            <person name="Abrahante J.E."/>
            <person name="Garbe J."/>
        </authorList>
    </citation>
    <scope>NUCLEOTIDE SEQUENCE</scope>
    <source>
        <strain evidence="1">Duluth1</strain>
        <tissue evidence="1">Whole animal</tissue>
    </source>
</reference>